<gene>
    <name evidence="4" type="primary">LOC113794832</name>
</gene>
<dbReference type="AlphaFoldDB" id="A0A6P6Y5U9"/>
<dbReference type="OrthoDB" id="6508362at2759"/>
<reference evidence="4" key="1">
    <citation type="submission" date="2025-08" db="UniProtKB">
        <authorList>
            <consortium name="RefSeq"/>
        </authorList>
    </citation>
    <scope>IDENTIFICATION</scope>
    <source>
        <strain evidence="4">Airmid</strain>
    </source>
</reference>
<keyword evidence="2" id="KW-0472">Membrane</keyword>
<accession>A0A6P6Y5U9</accession>
<evidence type="ECO:0000256" key="2">
    <source>
        <dbReference type="SAM" id="Phobius"/>
    </source>
</evidence>
<dbReference type="RefSeq" id="XP_027200778.1">
    <property type="nucleotide sequence ID" value="XM_027344977.1"/>
</dbReference>
<feature type="compositionally biased region" description="Polar residues" evidence="1">
    <location>
        <begin position="367"/>
        <end position="379"/>
    </location>
</feature>
<feature type="transmembrane region" description="Helical" evidence="2">
    <location>
        <begin position="7"/>
        <end position="27"/>
    </location>
</feature>
<feature type="region of interest" description="Disordered" evidence="1">
    <location>
        <begin position="367"/>
        <end position="436"/>
    </location>
</feature>
<sequence>MFNSSSYLILVTILHVMMIILPIQTMTTTKTQKDEICERLRQNNGSNLNILAVGKTQKRLLLITKDFYVYDTPLESLDSSINKLYLKTQPMKMSEKYPKLFDDQRFDHIKNAISVAFIMNDPDSDWICLAPHHRTGKGGINYDIDNSQVIRGWQYLSRDNDPLALLSTNQICQYYSLQFKYSLLMNHWRCQRGNRVREVKLIKPEDRDSVICSTSTSNNNLTIFVQQVGRLSGIRCPRGNPVHWPIVKGFVTDGKFYLFGRTNIYIFSEDVYHNQGKEYPVEKRSYDSFFNCAGIIPPSALSKSYFFWIIGAIILLLLILMIILWCILVRRRQLSFAHGKTGRSFMMSGKLTKLSTHIASARVHNSFSHKNSQHANQPNMPMAAASNRGNYRPSSGRLSGGSTHITARTGLDRKSNMPITSSSKPNQLKRLTCTES</sequence>
<dbReference type="InParanoid" id="A0A6P6Y5U9"/>
<feature type="transmembrane region" description="Helical" evidence="2">
    <location>
        <begin position="305"/>
        <end position="328"/>
    </location>
</feature>
<protein>
    <submittedName>
        <fullName evidence="4">Uncharacterized protein LOC113794832</fullName>
    </submittedName>
</protein>
<dbReference type="Proteomes" id="UP000515146">
    <property type="component" value="Unplaced"/>
</dbReference>
<keyword evidence="2" id="KW-0812">Transmembrane</keyword>
<name>A0A6P6Y5U9_DERPT</name>
<dbReference type="KEGG" id="dpte:113794832"/>
<evidence type="ECO:0000256" key="1">
    <source>
        <dbReference type="SAM" id="MobiDB-lite"/>
    </source>
</evidence>
<evidence type="ECO:0000313" key="4">
    <source>
        <dbReference type="RefSeq" id="XP_027200778.1"/>
    </source>
</evidence>
<feature type="compositionally biased region" description="Polar residues" evidence="1">
    <location>
        <begin position="417"/>
        <end position="426"/>
    </location>
</feature>
<keyword evidence="3" id="KW-1185">Reference proteome</keyword>
<evidence type="ECO:0000313" key="3">
    <source>
        <dbReference type="Proteomes" id="UP000515146"/>
    </source>
</evidence>
<proteinExistence type="predicted"/>
<feature type="compositionally biased region" description="Polar residues" evidence="1">
    <location>
        <begin position="387"/>
        <end position="406"/>
    </location>
</feature>
<keyword evidence="2" id="KW-1133">Transmembrane helix</keyword>
<organism evidence="3 4">
    <name type="scientific">Dermatophagoides pteronyssinus</name>
    <name type="common">European house dust mite</name>
    <dbReference type="NCBI Taxonomy" id="6956"/>
    <lineage>
        <taxon>Eukaryota</taxon>
        <taxon>Metazoa</taxon>
        <taxon>Ecdysozoa</taxon>
        <taxon>Arthropoda</taxon>
        <taxon>Chelicerata</taxon>
        <taxon>Arachnida</taxon>
        <taxon>Acari</taxon>
        <taxon>Acariformes</taxon>
        <taxon>Sarcoptiformes</taxon>
        <taxon>Astigmata</taxon>
        <taxon>Psoroptidia</taxon>
        <taxon>Analgoidea</taxon>
        <taxon>Pyroglyphidae</taxon>
        <taxon>Dermatophagoidinae</taxon>
        <taxon>Dermatophagoides</taxon>
    </lineage>
</organism>